<dbReference type="AlphaFoldDB" id="A0A6F8TDP6"/>
<dbReference type="InterPro" id="IPR027432">
    <property type="entry name" value="dGTP_triphosphohydrolase_C"/>
</dbReference>
<proteinExistence type="predicted"/>
<organism evidence="1">
    <name type="scientific">Acinetobacter baumannii</name>
    <dbReference type="NCBI Taxonomy" id="470"/>
    <lineage>
        <taxon>Bacteria</taxon>
        <taxon>Pseudomonadati</taxon>
        <taxon>Pseudomonadota</taxon>
        <taxon>Gammaproteobacteria</taxon>
        <taxon>Moraxellales</taxon>
        <taxon>Moraxellaceae</taxon>
        <taxon>Acinetobacter</taxon>
        <taxon>Acinetobacter calcoaceticus/baumannii complex</taxon>
    </lineage>
</organism>
<sequence length="74" mass="8505">MQTILDAFVPLTMPHKSLSFKEQRLMSILNLYGARFSNNHYSNIMQVLDIISKFSDHQAYSLAQELQGNKIGLF</sequence>
<dbReference type="Gene3D" id="1.10.3550.10">
    <property type="entry name" value="eoxyguanosinetriphosphate triphosphohydrolase domain-like"/>
    <property type="match status" value="1"/>
</dbReference>
<protein>
    <submittedName>
        <fullName evidence="1">Uncharacterized protein</fullName>
    </submittedName>
</protein>
<name>A0A6F8TDP6_ACIBA</name>
<dbReference type="EMBL" id="AP022836">
    <property type="protein sequence ID" value="BCA98519.1"/>
    <property type="molecule type" value="Genomic_DNA"/>
</dbReference>
<reference evidence="1" key="1">
    <citation type="submission" date="2020-03" db="EMBL/GenBank/DDBJ databases">
        <title>Complete genome sequence of Acinetobacter baumannii ATCC19606T, which is a model strain for tolerization of antimicrobial agents.</title>
        <authorList>
            <person name="Tsubouchi T."/>
            <person name="Suzuki M."/>
            <person name="Niki M."/>
            <person name="Oinuma K."/>
            <person name="Niki M."/>
            <person name="Shibayama K."/>
            <person name="Kakeya H."/>
            <person name="Kaneko Y."/>
        </authorList>
    </citation>
    <scope>NUCLEOTIDE SEQUENCE</scope>
    <source>
        <strain evidence="1">ATCC19606</strain>
    </source>
</reference>
<gene>
    <name evidence="1" type="ORF">ATCC19606_08550</name>
</gene>
<accession>A0A6F8TDP6</accession>
<evidence type="ECO:0000313" key="1">
    <source>
        <dbReference type="EMBL" id="BCA98519.1"/>
    </source>
</evidence>